<protein>
    <submittedName>
        <fullName evidence="2">Uncharacterized protein</fullName>
    </submittedName>
</protein>
<keyword evidence="1" id="KW-1133">Transmembrane helix</keyword>
<comment type="caution">
    <text evidence="2">The sequence shown here is derived from an EMBL/GenBank/DDBJ whole genome shotgun (WGS) entry which is preliminary data.</text>
</comment>
<sequence length="70" mass="7992">KMIKLKGAGMVMAIMLISVCGWVAIVAFIIKPNMWVGSALSLFGGSVIGLAIFYLMKWWWFKGIELRRRW</sequence>
<reference evidence="2" key="1">
    <citation type="journal article" date="2014" name="Front. Microbiol.">
        <title>High frequency of phylogenetically diverse reductive dehalogenase-homologous genes in deep subseafloor sedimentary metagenomes.</title>
        <authorList>
            <person name="Kawai M."/>
            <person name="Futagami T."/>
            <person name="Toyoda A."/>
            <person name="Takaki Y."/>
            <person name="Nishi S."/>
            <person name="Hori S."/>
            <person name="Arai W."/>
            <person name="Tsubouchi T."/>
            <person name="Morono Y."/>
            <person name="Uchiyama I."/>
            <person name="Ito T."/>
            <person name="Fujiyama A."/>
            <person name="Inagaki F."/>
            <person name="Takami H."/>
        </authorList>
    </citation>
    <scope>NUCLEOTIDE SEQUENCE</scope>
    <source>
        <strain evidence="2">Expedition CK06-06</strain>
    </source>
</reference>
<feature type="transmembrane region" description="Helical" evidence="1">
    <location>
        <begin position="7"/>
        <end position="30"/>
    </location>
</feature>
<organism evidence="2">
    <name type="scientific">marine sediment metagenome</name>
    <dbReference type="NCBI Taxonomy" id="412755"/>
    <lineage>
        <taxon>unclassified sequences</taxon>
        <taxon>metagenomes</taxon>
        <taxon>ecological metagenomes</taxon>
    </lineage>
</organism>
<feature type="non-terminal residue" evidence="2">
    <location>
        <position position="1"/>
    </location>
</feature>
<evidence type="ECO:0000256" key="1">
    <source>
        <dbReference type="SAM" id="Phobius"/>
    </source>
</evidence>
<feature type="transmembrane region" description="Helical" evidence="1">
    <location>
        <begin position="36"/>
        <end position="60"/>
    </location>
</feature>
<name>X1SHN5_9ZZZZ</name>
<dbReference type="EMBL" id="BARW01012990">
    <property type="protein sequence ID" value="GAI74940.1"/>
    <property type="molecule type" value="Genomic_DNA"/>
</dbReference>
<keyword evidence="1" id="KW-0812">Transmembrane</keyword>
<proteinExistence type="predicted"/>
<evidence type="ECO:0000313" key="2">
    <source>
        <dbReference type="EMBL" id="GAI74940.1"/>
    </source>
</evidence>
<gene>
    <name evidence="2" type="ORF">S12H4_24110</name>
</gene>
<keyword evidence="1" id="KW-0472">Membrane</keyword>
<accession>X1SHN5</accession>
<dbReference type="AlphaFoldDB" id="X1SHN5"/>